<proteinExistence type="predicted"/>
<gene>
    <name evidence="1" type="ORF">JTE90_027562</name>
</gene>
<evidence type="ECO:0000313" key="2">
    <source>
        <dbReference type="Proteomes" id="UP000827092"/>
    </source>
</evidence>
<accession>A0AAV6VLB6</accession>
<organism evidence="1 2">
    <name type="scientific">Oedothorax gibbosus</name>
    <dbReference type="NCBI Taxonomy" id="931172"/>
    <lineage>
        <taxon>Eukaryota</taxon>
        <taxon>Metazoa</taxon>
        <taxon>Ecdysozoa</taxon>
        <taxon>Arthropoda</taxon>
        <taxon>Chelicerata</taxon>
        <taxon>Arachnida</taxon>
        <taxon>Araneae</taxon>
        <taxon>Araneomorphae</taxon>
        <taxon>Entelegynae</taxon>
        <taxon>Araneoidea</taxon>
        <taxon>Linyphiidae</taxon>
        <taxon>Erigoninae</taxon>
        <taxon>Oedothorax</taxon>
    </lineage>
</organism>
<comment type="caution">
    <text evidence="1">The sequence shown here is derived from an EMBL/GenBank/DDBJ whole genome shotgun (WGS) entry which is preliminary data.</text>
</comment>
<name>A0AAV6VLB6_9ARAC</name>
<protein>
    <submittedName>
        <fullName evidence="1">Uncharacterized protein</fullName>
    </submittedName>
</protein>
<dbReference type="AlphaFoldDB" id="A0AAV6VLB6"/>
<keyword evidence="2" id="KW-1185">Reference proteome</keyword>
<dbReference type="EMBL" id="JAFNEN010000063">
    <property type="protein sequence ID" value="KAG8196850.1"/>
    <property type="molecule type" value="Genomic_DNA"/>
</dbReference>
<dbReference type="Proteomes" id="UP000827092">
    <property type="component" value="Unassembled WGS sequence"/>
</dbReference>
<evidence type="ECO:0000313" key="1">
    <source>
        <dbReference type="EMBL" id="KAG8196850.1"/>
    </source>
</evidence>
<reference evidence="1 2" key="1">
    <citation type="journal article" date="2022" name="Nat. Ecol. Evol.">
        <title>A masculinizing supergene underlies an exaggerated male reproductive morph in a spider.</title>
        <authorList>
            <person name="Hendrickx F."/>
            <person name="De Corte Z."/>
            <person name="Sonet G."/>
            <person name="Van Belleghem S.M."/>
            <person name="Kostlbacher S."/>
            <person name="Vangestel C."/>
        </authorList>
    </citation>
    <scope>NUCLEOTIDE SEQUENCE [LARGE SCALE GENOMIC DNA]</scope>
    <source>
        <strain evidence="1">W744_W776</strain>
    </source>
</reference>
<sequence length="84" mass="9985">MRSRLFIHTTLPPKVAQRAGNFFVRCPLIVLFPESKGRQRFGQRDYRNRRCVSARPSIYRSLLSWFSGYVWKPRTQDANLVARR</sequence>